<evidence type="ECO:0000256" key="2">
    <source>
        <dbReference type="ARBA" id="ARBA00004496"/>
    </source>
</evidence>
<proteinExistence type="predicted"/>
<evidence type="ECO:0000256" key="6">
    <source>
        <dbReference type="SAM" id="MobiDB-lite"/>
    </source>
</evidence>
<keyword evidence="4" id="KW-0677">Repeat</keyword>
<dbReference type="PANTHER" id="PTHR15651:SF7">
    <property type="entry name" value="ARMADILLO REPEAT-CONTAINING PROTEIN 8"/>
    <property type="match status" value="1"/>
</dbReference>
<keyword evidence="3" id="KW-0963">Cytoplasm</keyword>
<accession>A0ABX6F0F3</accession>
<feature type="region of interest" description="Disordered" evidence="6">
    <location>
        <begin position="824"/>
        <end position="891"/>
    </location>
</feature>
<reference evidence="7 8" key="2">
    <citation type="submission" date="2019-11" db="EMBL/GenBank/DDBJ databases">
        <authorList>
            <person name="Lu H."/>
        </authorList>
    </citation>
    <scope>NUCLEOTIDE SEQUENCE [LARGE SCALE GENOMIC DNA]</scope>
    <source>
        <strain evidence="7 8">FIM1</strain>
    </source>
</reference>
<gene>
    <name evidence="7" type="primary">VID28</name>
    <name evidence="7" type="ORF">FIM1_3561</name>
</gene>
<sequence length="969" mass="110733">MVVQEKRKITKEVLLELRKSIIGDQNSKFIIYKEHRDLIEAVIEYDRHLSLKLDVLLILAHLDKGSCKELGRHGTELFVRILGMEIPNDSDVEDIAKYVKLRRICIENCTEAETNEQFFFQEFYDNEPLNVFKASADQLVKTDEAVYRDIVIEYMRYLSTLPFVITSPELVSVLREIIYFYVDKYLPTVNFKYTMVTSAKERYEAECDVFYDPNNTSAELLKKINNYSSGSSSSGSSSANKQPCFDSLPQCMTISDPFDMQLIFVLSNLLTVLQSGGTGQFAFLADIKINIFYASLVRHPDIRLKTSALSFFYCQLGDSWFAETRKDDSSSSTINNSSPFPIKLWIPTLISTLNEPELPQFFSPLAILSSLATEFTIPQKPENIVIDTFFDSNLLNGMIDTFLRLLSMEKQNTDKLQLLADYLKFFSEIIGKDERCRLLFLENVSVLQYMENAFSSHLLILNNFREDWPQLKKLAPLPALFDSELVTNWAKCLKACSRSVGVLRTSLKRNKLAEYTLKLAREVYEIVSSTYTGDISHLLSQELVLLGELLGAMSNFVVEFSSLRTLMKKNGIIELIKNIFADPVFNTQYLDRAASQPIDYSKAKPVTLFQNEPNIYSQIIVIQTNSLWVLRHLIYNSETCDKLELLSEIDLESILQFVHSTDPSVLNQCFQLLRNLTCNSRKVINMILDKFKNVNVQTPDINDIMDTSSRSGSLGHGNNFLKFLAFKLRTVLYDDSYFGDNKIAEALLYIVVNFTAINENKRNLVIAQDDLLNIVKEYILVEKSDEITKACLWIVTNLIWDSSIQNVSYNNSLSESGNPHFESDWGLHSDNNPIPTRNDDPIARMPLSRQGSGMLYDQNGNTINDDNDDDENNEEEEEEEELDDEDLESKQDDDSMSIYKHILETHGNTPSGAPLSPAFIRFKKLDSLGFDEAVKKILDWNGDLDVKERAKTLLYQMETFRKSSIPAQA</sequence>
<protein>
    <submittedName>
        <fullName evidence="7">Vacuolar import and degradation protein 28</fullName>
    </submittedName>
</protein>
<dbReference type="InterPro" id="IPR016024">
    <property type="entry name" value="ARM-type_fold"/>
</dbReference>
<keyword evidence="5" id="KW-0539">Nucleus</keyword>
<evidence type="ECO:0000313" key="8">
    <source>
        <dbReference type="Proteomes" id="UP000422736"/>
    </source>
</evidence>
<evidence type="ECO:0000256" key="4">
    <source>
        <dbReference type="ARBA" id="ARBA00022737"/>
    </source>
</evidence>
<dbReference type="SUPFAM" id="SSF48371">
    <property type="entry name" value="ARM repeat"/>
    <property type="match status" value="1"/>
</dbReference>
<dbReference type="Proteomes" id="UP000422736">
    <property type="component" value="Chromosome 5"/>
</dbReference>
<comment type="subcellular location">
    <subcellularLocation>
        <location evidence="2">Cytoplasm</location>
    </subcellularLocation>
    <subcellularLocation>
        <location evidence="1">Nucleus</location>
    </subcellularLocation>
</comment>
<evidence type="ECO:0000256" key="1">
    <source>
        <dbReference type="ARBA" id="ARBA00004123"/>
    </source>
</evidence>
<evidence type="ECO:0000313" key="7">
    <source>
        <dbReference type="EMBL" id="QGN16837.1"/>
    </source>
</evidence>
<reference evidence="7 8" key="1">
    <citation type="submission" date="2016-03" db="EMBL/GenBank/DDBJ databases">
        <title>How can Kluyveromyces marxianus grow so fast - potential evolutionary course in Saccharomyces Complex revealed by comparative genomics.</title>
        <authorList>
            <person name="Mo W."/>
            <person name="Lu W."/>
            <person name="Yang X."/>
            <person name="Qi J."/>
            <person name="Lv H."/>
        </authorList>
    </citation>
    <scope>NUCLEOTIDE SEQUENCE [LARGE SCALE GENOMIC DNA]</scope>
    <source>
        <strain evidence="7 8">FIM1</strain>
    </source>
</reference>
<organism evidence="7 8">
    <name type="scientific">Kluyveromyces marxianus</name>
    <name type="common">Yeast</name>
    <name type="synonym">Candida kefyr</name>
    <dbReference type="NCBI Taxonomy" id="4911"/>
    <lineage>
        <taxon>Eukaryota</taxon>
        <taxon>Fungi</taxon>
        <taxon>Dikarya</taxon>
        <taxon>Ascomycota</taxon>
        <taxon>Saccharomycotina</taxon>
        <taxon>Saccharomycetes</taxon>
        <taxon>Saccharomycetales</taxon>
        <taxon>Saccharomycetaceae</taxon>
        <taxon>Kluyveromyces</taxon>
    </lineage>
</organism>
<keyword evidence="8" id="KW-1185">Reference proteome</keyword>
<feature type="compositionally biased region" description="Acidic residues" evidence="6">
    <location>
        <begin position="865"/>
        <end position="887"/>
    </location>
</feature>
<dbReference type="InterPro" id="IPR038739">
    <property type="entry name" value="ARMC8/Vid28"/>
</dbReference>
<dbReference type="EMBL" id="CP015058">
    <property type="protein sequence ID" value="QGN16837.1"/>
    <property type="molecule type" value="Genomic_DNA"/>
</dbReference>
<evidence type="ECO:0000256" key="5">
    <source>
        <dbReference type="ARBA" id="ARBA00023242"/>
    </source>
</evidence>
<dbReference type="Gene3D" id="1.25.10.10">
    <property type="entry name" value="Leucine-rich Repeat Variant"/>
    <property type="match status" value="1"/>
</dbReference>
<dbReference type="InterPro" id="IPR011989">
    <property type="entry name" value="ARM-like"/>
</dbReference>
<dbReference type="PANTHER" id="PTHR15651">
    <property type="entry name" value="ARMADILLO REPEAT-CONTAINING PROTEIN 8"/>
    <property type="match status" value="1"/>
</dbReference>
<name>A0ABX6F0F3_KLUMA</name>
<evidence type="ECO:0000256" key="3">
    <source>
        <dbReference type="ARBA" id="ARBA00022490"/>
    </source>
</evidence>